<dbReference type="Proteomes" id="UP000541610">
    <property type="component" value="Unassembled WGS sequence"/>
</dbReference>
<dbReference type="Gene3D" id="1.10.10.60">
    <property type="entry name" value="Homeodomain-like"/>
    <property type="match status" value="1"/>
</dbReference>
<dbReference type="SUPFAM" id="SSF46689">
    <property type="entry name" value="Homeodomain-like"/>
    <property type="match status" value="1"/>
</dbReference>
<reference evidence="2 3" key="1">
    <citation type="submission" date="2020-04" db="EMBL/GenBank/DDBJ databases">
        <title>Perkinsus olseni comparative genomics.</title>
        <authorList>
            <person name="Bogema D.R."/>
        </authorList>
    </citation>
    <scope>NUCLEOTIDE SEQUENCE [LARGE SCALE GENOMIC DNA]</scope>
    <source>
        <strain evidence="2">00978-12</strain>
    </source>
</reference>
<sequence length="81" mass="9497">MTGHPFTEEDDMGIFRFVASEAAAAVRCGKQVRVRGYKIWQKAEQQGIARPHTFQSMRTRWRKSIEPHYIEFSRRLAEAKN</sequence>
<evidence type="ECO:0000313" key="2">
    <source>
        <dbReference type="EMBL" id="KAF4680755.1"/>
    </source>
</evidence>
<dbReference type="EMBL" id="JABANP010000576">
    <property type="protein sequence ID" value="KAF4680755.1"/>
    <property type="molecule type" value="Genomic_DNA"/>
</dbReference>
<dbReference type="AlphaFoldDB" id="A0A7J6NA84"/>
<evidence type="ECO:0000259" key="1">
    <source>
        <dbReference type="Pfam" id="PF08914"/>
    </source>
</evidence>
<evidence type="ECO:0000313" key="3">
    <source>
        <dbReference type="Proteomes" id="UP000541610"/>
    </source>
</evidence>
<organism evidence="2 3">
    <name type="scientific">Perkinsus olseni</name>
    <name type="common">Perkinsus atlanticus</name>
    <dbReference type="NCBI Taxonomy" id="32597"/>
    <lineage>
        <taxon>Eukaryota</taxon>
        <taxon>Sar</taxon>
        <taxon>Alveolata</taxon>
        <taxon>Perkinsozoa</taxon>
        <taxon>Perkinsea</taxon>
        <taxon>Perkinsida</taxon>
        <taxon>Perkinsidae</taxon>
        <taxon>Perkinsus</taxon>
    </lineage>
</organism>
<dbReference type="InterPro" id="IPR009057">
    <property type="entry name" value="Homeodomain-like_sf"/>
</dbReference>
<proteinExistence type="predicted"/>
<gene>
    <name evidence="2" type="ORF">FOZ60_013016</name>
</gene>
<protein>
    <recommendedName>
        <fullName evidence="1">TERF2-interacting telomeric protein 1 Myb domain-containing protein</fullName>
    </recommendedName>
</protein>
<name>A0A7J6NA84_PEROL</name>
<dbReference type="InterPro" id="IPR015010">
    <property type="entry name" value="TERF2IP_Myb"/>
</dbReference>
<dbReference type="Pfam" id="PF08914">
    <property type="entry name" value="Myb_Rap1"/>
    <property type="match status" value="1"/>
</dbReference>
<feature type="domain" description="TERF2-interacting telomeric protein 1 Myb" evidence="1">
    <location>
        <begin position="6"/>
        <end position="67"/>
    </location>
</feature>
<comment type="caution">
    <text evidence="2">The sequence shown here is derived from an EMBL/GenBank/DDBJ whole genome shotgun (WGS) entry which is preliminary data.</text>
</comment>
<accession>A0A7J6NA84</accession>